<dbReference type="InterPro" id="IPR008030">
    <property type="entry name" value="NmrA-like"/>
</dbReference>
<dbReference type="Gene3D" id="3.40.50.720">
    <property type="entry name" value="NAD(P)-binding Rossmann-like Domain"/>
    <property type="match status" value="1"/>
</dbReference>
<dbReference type="Pfam" id="PF05368">
    <property type="entry name" value="NmrA"/>
    <property type="match status" value="1"/>
</dbReference>
<gene>
    <name evidence="4" type="ORF">GYMLUDRAFT_49084</name>
</gene>
<dbReference type="EMBL" id="KN834821">
    <property type="protein sequence ID" value="KIK54025.1"/>
    <property type="molecule type" value="Genomic_DNA"/>
</dbReference>
<protein>
    <recommendedName>
        <fullName evidence="3">NmrA-like domain-containing protein</fullName>
    </recommendedName>
</protein>
<dbReference type="InterPro" id="IPR036291">
    <property type="entry name" value="NAD(P)-bd_dom_sf"/>
</dbReference>
<feature type="domain" description="NmrA-like" evidence="3">
    <location>
        <begin position="6"/>
        <end position="225"/>
    </location>
</feature>
<organism evidence="4 5">
    <name type="scientific">Collybiopsis luxurians FD-317 M1</name>
    <dbReference type="NCBI Taxonomy" id="944289"/>
    <lineage>
        <taxon>Eukaryota</taxon>
        <taxon>Fungi</taxon>
        <taxon>Dikarya</taxon>
        <taxon>Basidiomycota</taxon>
        <taxon>Agaricomycotina</taxon>
        <taxon>Agaricomycetes</taxon>
        <taxon>Agaricomycetidae</taxon>
        <taxon>Agaricales</taxon>
        <taxon>Marasmiineae</taxon>
        <taxon>Omphalotaceae</taxon>
        <taxon>Collybiopsis</taxon>
        <taxon>Collybiopsis luxurians</taxon>
    </lineage>
</organism>
<dbReference type="InterPro" id="IPR051609">
    <property type="entry name" value="NmrA/Isoflavone_reductase-like"/>
</dbReference>
<evidence type="ECO:0000313" key="5">
    <source>
        <dbReference type="Proteomes" id="UP000053593"/>
    </source>
</evidence>
<dbReference type="AlphaFoldDB" id="A0A0D0AU63"/>
<proteinExistence type="predicted"/>
<dbReference type="HOGENOM" id="CLU_044876_6_1_1"/>
<sequence length="291" mass="31438">MSLTRSVAVIGAGVIGIPIARALLSTPQRPKVIVLTRLGSTGKSLPDDLSIVPVDFNDVAGLTKVVKDHSIDVIISTVAETALEAQYAVAEAAKAAGTVKLFVPSEWGTPTEGAKAKGESNLFAEKDKFAEYLRSIELPFTRFYTGLFFGWLLWAVGADVSESVHILGKGETLFSTTSEADIAGFTAHVLTSLPLDSPHLVNQTMRLESDRITFRDVARIYKKPIVFVAEGDLIPGNTEKERQWKTALQIEVEAGGLSTGWSRAAERDEGTAGSTNKLWAGHVWDKVDKIN</sequence>
<keyword evidence="1" id="KW-0521">NADP</keyword>
<evidence type="ECO:0000313" key="4">
    <source>
        <dbReference type="EMBL" id="KIK54025.1"/>
    </source>
</evidence>
<dbReference type="OrthoDB" id="5283654at2759"/>
<accession>A0A0D0AU63</accession>
<reference evidence="4 5" key="1">
    <citation type="submission" date="2014-04" db="EMBL/GenBank/DDBJ databases">
        <title>Evolutionary Origins and Diversification of the Mycorrhizal Mutualists.</title>
        <authorList>
            <consortium name="DOE Joint Genome Institute"/>
            <consortium name="Mycorrhizal Genomics Consortium"/>
            <person name="Kohler A."/>
            <person name="Kuo A."/>
            <person name="Nagy L.G."/>
            <person name="Floudas D."/>
            <person name="Copeland A."/>
            <person name="Barry K.W."/>
            <person name="Cichocki N."/>
            <person name="Veneault-Fourrey C."/>
            <person name="LaButti K."/>
            <person name="Lindquist E.A."/>
            <person name="Lipzen A."/>
            <person name="Lundell T."/>
            <person name="Morin E."/>
            <person name="Murat C."/>
            <person name="Riley R."/>
            <person name="Ohm R."/>
            <person name="Sun H."/>
            <person name="Tunlid A."/>
            <person name="Henrissat B."/>
            <person name="Grigoriev I.V."/>
            <person name="Hibbett D.S."/>
            <person name="Martin F."/>
        </authorList>
    </citation>
    <scope>NUCLEOTIDE SEQUENCE [LARGE SCALE GENOMIC DNA]</scope>
    <source>
        <strain evidence="4 5">FD-317 M1</strain>
    </source>
</reference>
<evidence type="ECO:0000256" key="1">
    <source>
        <dbReference type="ARBA" id="ARBA00022857"/>
    </source>
</evidence>
<keyword evidence="2" id="KW-0560">Oxidoreductase</keyword>
<dbReference type="PANTHER" id="PTHR47706:SF9">
    <property type="entry name" value="NMRA-LIKE DOMAIN-CONTAINING PROTEIN-RELATED"/>
    <property type="match status" value="1"/>
</dbReference>
<evidence type="ECO:0000259" key="3">
    <source>
        <dbReference type="Pfam" id="PF05368"/>
    </source>
</evidence>
<keyword evidence="5" id="KW-1185">Reference proteome</keyword>
<dbReference type="Proteomes" id="UP000053593">
    <property type="component" value="Unassembled WGS sequence"/>
</dbReference>
<dbReference type="PANTHER" id="PTHR47706">
    <property type="entry name" value="NMRA-LIKE FAMILY PROTEIN"/>
    <property type="match status" value="1"/>
</dbReference>
<dbReference type="SUPFAM" id="SSF51735">
    <property type="entry name" value="NAD(P)-binding Rossmann-fold domains"/>
    <property type="match status" value="1"/>
</dbReference>
<dbReference type="GO" id="GO:0016491">
    <property type="term" value="F:oxidoreductase activity"/>
    <property type="evidence" value="ECO:0007669"/>
    <property type="project" value="UniProtKB-KW"/>
</dbReference>
<evidence type="ECO:0000256" key="2">
    <source>
        <dbReference type="ARBA" id="ARBA00023002"/>
    </source>
</evidence>
<name>A0A0D0AU63_9AGAR</name>